<feature type="compositionally biased region" description="Polar residues" evidence="6">
    <location>
        <begin position="361"/>
        <end position="385"/>
    </location>
</feature>
<dbReference type="PANTHER" id="PTHR10552:SF6">
    <property type="entry name" value="U2 SMALL NUCLEAR RIBONUCLEOPROTEIN A"/>
    <property type="match status" value="1"/>
</dbReference>
<evidence type="ECO:0000256" key="2">
    <source>
        <dbReference type="ARBA" id="ARBA00022614"/>
    </source>
</evidence>
<comment type="subcellular location">
    <subcellularLocation>
        <location evidence="1">Nucleus</location>
    </subcellularLocation>
</comment>
<gene>
    <name evidence="8" type="ORF">FGIG_10821</name>
</gene>
<name>A0A504YFF2_FASGI</name>
<evidence type="ECO:0000259" key="7">
    <source>
        <dbReference type="SMART" id="SM00446"/>
    </source>
</evidence>
<protein>
    <submittedName>
        <fullName evidence="8">U2 small nuclear ribonucleoprotein A</fullName>
    </submittedName>
</protein>
<dbReference type="SUPFAM" id="SSF52058">
    <property type="entry name" value="L domain-like"/>
    <property type="match status" value="1"/>
</dbReference>
<dbReference type="OrthoDB" id="433501at2759"/>
<dbReference type="GO" id="GO:0000398">
    <property type="term" value="P:mRNA splicing, via spliceosome"/>
    <property type="evidence" value="ECO:0007669"/>
    <property type="project" value="InterPro"/>
</dbReference>
<evidence type="ECO:0000256" key="5">
    <source>
        <dbReference type="ARBA" id="ARBA00024196"/>
    </source>
</evidence>
<dbReference type="AlphaFoldDB" id="A0A504YFF2"/>
<evidence type="ECO:0000256" key="6">
    <source>
        <dbReference type="SAM" id="MobiDB-lite"/>
    </source>
</evidence>
<dbReference type="GO" id="GO:0005686">
    <property type="term" value="C:U2 snRNP"/>
    <property type="evidence" value="ECO:0007669"/>
    <property type="project" value="TreeGrafter"/>
</dbReference>
<dbReference type="Pfam" id="PF14580">
    <property type="entry name" value="LRR_9"/>
    <property type="match status" value="1"/>
</dbReference>
<dbReference type="EMBL" id="SUNJ01010911">
    <property type="protein sequence ID" value="TPP59281.1"/>
    <property type="molecule type" value="Genomic_DNA"/>
</dbReference>
<feature type="compositionally biased region" description="Low complexity" evidence="6">
    <location>
        <begin position="333"/>
        <end position="350"/>
    </location>
</feature>
<dbReference type="STRING" id="46835.A0A504YFF2"/>
<keyword evidence="3" id="KW-0677">Repeat</keyword>
<proteinExistence type="inferred from homology"/>
<dbReference type="SMART" id="SM00446">
    <property type="entry name" value="LRRcap"/>
    <property type="match status" value="1"/>
</dbReference>
<reference evidence="8 9" key="1">
    <citation type="submission" date="2019-04" db="EMBL/GenBank/DDBJ databases">
        <title>Annotation for the trematode Fasciola gigantica.</title>
        <authorList>
            <person name="Choi Y.-J."/>
        </authorList>
    </citation>
    <scope>NUCLEOTIDE SEQUENCE [LARGE SCALE GENOMIC DNA]</scope>
    <source>
        <strain evidence="8">Uganda_cow_1</strain>
    </source>
</reference>
<dbReference type="InterPro" id="IPR032675">
    <property type="entry name" value="LRR_dom_sf"/>
</dbReference>
<keyword evidence="8" id="KW-0687">Ribonucleoprotein</keyword>
<organism evidence="8 9">
    <name type="scientific">Fasciola gigantica</name>
    <name type="common">Giant liver fluke</name>
    <dbReference type="NCBI Taxonomy" id="46835"/>
    <lineage>
        <taxon>Eukaryota</taxon>
        <taxon>Metazoa</taxon>
        <taxon>Spiralia</taxon>
        <taxon>Lophotrochozoa</taxon>
        <taxon>Platyhelminthes</taxon>
        <taxon>Trematoda</taxon>
        <taxon>Digenea</taxon>
        <taxon>Plagiorchiida</taxon>
        <taxon>Echinostomata</taxon>
        <taxon>Echinostomatoidea</taxon>
        <taxon>Fasciolidae</taxon>
        <taxon>Fasciola</taxon>
    </lineage>
</organism>
<dbReference type="GO" id="GO:0030620">
    <property type="term" value="F:U2 snRNA binding"/>
    <property type="evidence" value="ECO:0007669"/>
    <property type="project" value="InterPro"/>
</dbReference>
<evidence type="ECO:0000313" key="9">
    <source>
        <dbReference type="Proteomes" id="UP000316759"/>
    </source>
</evidence>
<evidence type="ECO:0000313" key="8">
    <source>
        <dbReference type="EMBL" id="TPP59281.1"/>
    </source>
</evidence>
<evidence type="ECO:0000256" key="3">
    <source>
        <dbReference type="ARBA" id="ARBA00022737"/>
    </source>
</evidence>
<dbReference type="PANTHER" id="PTHR10552">
    <property type="entry name" value="U2 SMALL NUCLEAR RIBONUCLEOPROTEIN A"/>
    <property type="match status" value="1"/>
</dbReference>
<keyword evidence="9" id="KW-1185">Reference proteome</keyword>
<keyword evidence="2" id="KW-0433">Leucine-rich repeat</keyword>
<evidence type="ECO:0000256" key="1">
    <source>
        <dbReference type="ARBA" id="ARBA00004123"/>
    </source>
</evidence>
<accession>A0A504YFF2</accession>
<comment type="caution">
    <text evidence="8">The sequence shown here is derived from an EMBL/GenBank/DDBJ whole genome shotgun (WGS) entry which is preliminary data.</text>
</comment>
<dbReference type="FunFam" id="3.80.10.10:FF:000026">
    <property type="entry name" value="U2 small nuclear ribonucleoprotein A"/>
    <property type="match status" value="1"/>
</dbReference>
<evidence type="ECO:0000256" key="4">
    <source>
        <dbReference type="ARBA" id="ARBA00023242"/>
    </source>
</evidence>
<feature type="domain" description="U2A'/phosphoprotein 32 family A C-terminal" evidence="7">
    <location>
        <begin position="128"/>
        <end position="146"/>
    </location>
</feature>
<dbReference type="Gene3D" id="3.80.10.10">
    <property type="entry name" value="Ribonuclease Inhibitor"/>
    <property type="match status" value="1"/>
</dbReference>
<dbReference type="Proteomes" id="UP000316759">
    <property type="component" value="Unassembled WGS sequence"/>
</dbReference>
<dbReference type="InterPro" id="IPR044640">
    <property type="entry name" value="RU2A"/>
</dbReference>
<sequence length="385" mass="43308">MVRLTAELIENAPQFTNAIQDRELDLHGYKFPAIENMGSTLDQFDTIDLSGNEIRKLDGFPLLKRLKALILNNNKIVRIAEDLGQQLPYLNTLILTSNSFTELRELDPLATCDKLTFLTLTHCPVTMRANYRLYVISLLPSLRFLDYKRVTNSERKLANSMFKRIPAMASGASGVKGAPGLRNGIRSQNPAGGTTTVKTFIPGAPLYTNAGVDKENTASIDARGSTETKDISSMPPPPPAAPVQMGNKRPGGSAQDLYAIQEAIKRARTMDEVDRLHQLLSSGQFAGFAIQWQQQLRLQQQQNQQQRQQQQQQEQQEQEQQRKAEQEQETSSMVEEQTEQVQQPETMVQQNELLQHEESTNLEMATQDNIVDQQIHSMEVTQSVE</sequence>
<feature type="region of interest" description="Disordered" evidence="6">
    <location>
        <begin position="222"/>
        <end position="253"/>
    </location>
</feature>
<comment type="similarity">
    <text evidence="5">Belongs to the U2 small nuclear ribonucleoprotein A family.</text>
</comment>
<keyword evidence="4" id="KW-0539">Nucleus</keyword>
<feature type="region of interest" description="Disordered" evidence="6">
    <location>
        <begin position="316"/>
        <end position="385"/>
    </location>
</feature>
<dbReference type="InterPro" id="IPR003603">
    <property type="entry name" value="U2A'_phosphoprotein32A_C"/>
</dbReference>